<comment type="subcellular location">
    <subcellularLocation>
        <location evidence="1">Cell membrane</location>
        <topology evidence="1">Multi-pass membrane protein</topology>
    </subcellularLocation>
</comment>
<dbReference type="InterPro" id="IPR001123">
    <property type="entry name" value="LeuE-type"/>
</dbReference>
<proteinExistence type="predicted"/>
<organism evidence="7 8">
    <name type="scientific">Vibrio hangzhouensis</name>
    <dbReference type="NCBI Taxonomy" id="462991"/>
    <lineage>
        <taxon>Bacteria</taxon>
        <taxon>Pseudomonadati</taxon>
        <taxon>Pseudomonadota</taxon>
        <taxon>Gammaproteobacteria</taxon>
        <taxon>Vibrionales</taxon>
        <taxon>Vibrionaceae</taxon>
        <taxon>Vibrio</taxon>
    </lineage>
</organism>
<dbReference type="OrthoDB" id="581870at2"/>
<accession>A0A1H5RRT4</accession>
<feature type="transmembrane region" description="Helical" evidence="6">
    <location>
        <begin position="157"/>
        <end position="177"/>
    </location>
</feature>
<keyword evidence="4 6" id="KW-1133">Transmembrane helix</keyword>
<evidence type="ECO:0000313" key="8">
    <source>
        <dbReference type="Proteomes" id="UP000236721"/>
    </source>
</evidence>
<dbReference type="PANTHER" id="PTHR30086">
    <property type="entry name" value="ARGININE EXPORTER PROTEIN ARGO"/>
    <property type="match status" value="1"/>
</dbReference>
<keyword evidence="5 6" id="KW-0472">Membrane</keyword>
<reference evidence="8" key="1">
    <citation type="submission" date="2016-10" db="EMBL/GenBank/DDBJ databases">
        <authorList>
            <person name="Varghese N."/>
            <person name="Submissions S."/>
        </authorList>
    </citation>
    <scope>NUCLEOTIDE SEQUENCE [LARGE SCALE GENOMIC DNA]</scope>
    <source>
        <strain evidence="8">CGMCC 1.7062</strain>
    </source>
</reference>
<gene>
    <name evidence="7" type="ORF">SAMN04488244_10165</name>
</gene>
<evidence type="ECO:0000256" key="4">
    <source>
        <dbReference type="ARBA" id="ARBA00022989"/>
    </source>
</evidence>
<dbReference type="AlphaFoldDB" id="A0A1H5RRT4"/>
<dbReference type="PANTHER" id="PTHR30086:SF21">
    <property type="entry name" value="TRANSPORT PROTEIN"/>
    <property type="match status" value="1"/>
</dbReference>
<evidence type="ECO:0000256" key="5">
    <source>
        <dbReference type="ARBA" id="ARBA00023136"/>
    </source>
</evidence>
<keyword evidence="3 6" id="KW-0812">Transmembrane</keyword>
<evidence type="ECO:0000313" key="7">
    <source>
        <dbReference type="EMBL" id="SEF40448.1"/>
    </source>
</evidence>
<dbReference type="Pfam" id="PF01810">
    <property type="entry name" value="LysE"/>
    <property type="match status" value="1"/>
</dbReference>
<dbReference type="Proteomes" id="UP000236721">
    <property type="component" value="Unassembled WGS sequence"/>
</dbReference>
<feature type="transmembrane region" description="Helical" evidence="6">
    <location>
        <begin position="46"/>
        <end position="69"/>
    </location>
</feature>
<dbReference type="GO" id="GO:0005886">
    <property type="term" value="C:plasma membrane"/>
    <property type="evidence" value="ECO:0007669"/>
    <property type="project" value="UniProtKB-SubCell"/>
</dbReference>
<name>A0A1H5RRT4_9VIBR</name>
<evidence type="ECO:0000256" key="3">
    <source>
        <dbReference type="ARBA" id="ARBA00022692"/>
    </source>
</evidence>
<dbReference type="RefSeq" id="WP_103878328.1">
    <property type="nucleotide sequence ID" value="NZ_FNVG01000001.1"/>
</dbReference>
<feature type="transmembrane region" description="Helical" evidence="6">
    <location>
        <begin position="189"/>
        <end position="210"/>
    </location>
</feature>
<keyword evidence="8" id="KW-1185">Reference proteome</keyword>
<evidence type="ECO:0000256" key="1">
    <source>
        <dbReference type="ARBA" id="ARBA00004651"/>
    </source>
</evidence>
<sequence>MSYSTFFPVAFPALAIAHFLALLSPGQDFFLIVAHSIRHRLQGSRFICLGVALGNGLYIGVAIFGWTIIRDNQAIYLVVEVVGGLWLLWLGYALLRSKKRNTDLDFEQLEVPSVLKQLVLGFNSAILNPKNALFYMSLMTVILGNEVTLTQQVSCGMWMFFAVLVWDLFVASMIAQPKVQRPLSNYIHVVERAAGLVLFFFGLSLFIGYLH</sequence>
<evidence type="ECO:0000256" key="6">
    <source>
        <dbReference type="SAM" id="Phobius"/>
    </source>
</evidence>
<protein>
    <submittedName>
        <fullName evidence="7">Threonine/homoserine/homoserine lactone efflux protein</fullName>
    </submittedName>
</protein>
<dbReference type="EMBL" id="FNVG01000001">
    <property type="protein sequence ID" value="SEF40448.1"/>
    <property type="molecule type" value="Genomic_DNA"/>
</dbReference>
<keyword evidence="2" id="KW-1003">Cell membrane</keyword>
<evidence type="ECO:0000256" key="2">
    <source>
        <dbReference type="ARBA" id="ARBA00022475"/>
    </source>
</evidence>
<dbReference type="GO" id="GO:0015171">
    <property type="term" value="F:amino acid transmembrane transporter activity"/>
    <property type="evidence" value="ECO:0007669"/>
    <property type="project" value="TreeGrafter"/>
</dbReference>
<feature type="transmembrane region" description="Helical" evidence="6">
    <location>
        <begin position="75"/>
        <end position="95"/>
    </location>
</feature>